<name>A0A0C2RNE3_9BACL</name>
<organism evidence="1 2">
    <name type="scientific">Jeotgalibacillus soli</name>
    <dbReference type="NCBI Taxonomy" id="889306"/>
    <lineage>
        <taxon>Bacteria</taxon>
        <taxon>Bacillati</taxon>
        <taxon>Bacillota</taxon>
        <taxon>Bacilli</taxon>
        <taxon>Bacillales</taxon>
        <taxon>Caryophanaceae</taxon>
        <taxon>Jeotgalibacillus</taxon>
    </lineage>
</organism>
<proteinExistence type="predicted"/>
<dbReference type="PATRIC" id="fig|889306.3.peg.167"/>
<evidence type="ECO:0000313" key="2">
    <source>
        <dbReference type="Proteomes" id="UP000031938"/>
    </source>
</evidence>
<dbReference type="Proteomes" id="UP000031938">
    <property type="component" value="Unassembled WGS sequence"/>
</dbReference>
<accession>A0A0C2RNE3</accession>
<protein>
    <submittedName>
        <fullName evidence="1">Uncharacterized protein</fullName>
    </submittedName>
</protein>
<comment type="caution">
    <text evidence="1">The sequence shown here is derived from an EMBL/GenBank/DDBJ whole genome shotgun (WGS) entry which is preliminary data.</text>
</comment>
<reference evidence="1 2" key="1">
    <citation type="submission" date="2015-01" db="EMBL/GenBank/DDBJ databases">
        <title>Genome sequencing of Jeotgalibacillus soli.</title>
        <authorList>
            <person name="Goh K.M."/>
            <person name="Chan K.-G."/>
            <person name="Yaakop A.S."/>
            <person name="Ee R."/>
            <person name="Gan H.M."/>
            <person name="Chan C.S."/>
        </authorList>
    </citation>
    <scope>NUCLEOTIDE SEQUENCE [LARGE SCALE GENOMIC DNA]</scope>
    <source>
        <strain evidence="1 2">P9</strain>
    </source>
</reference>
<sequence>MNRFSTVSTFFNQLISENERFLIADKHNYGEEGRKFGVRNLDQRLLEILRVS</sequence>
<dbReference type="AlphaFoldDB" id="A0A0C2RNE3"/>
<dbReference type="STRING" id="889306.KP78_01650"/>
<keyword evidence="2" id="KW-1185">Reference proteome</keyword>
<dbReference type="EMBL" id="JXRP01000006">
    <property type="protein sequence ID" value="KIL51795.1"/>
    <property type="molecule type" value="Genomic_DNA"/>
</dbReference>
<evidence type="ECO:0000313" key="1">
    <source>
        <dbReference type="EMBL" id="KIL51795.1"/>
    </source>
</evidence>
<dbReference type="RefSeq" id="WP_157841410.1">
    <property type="nucleotide sequence ID" value="NZ_JXRP01000006.1"/>
</dbReference>
<gene>
    <name evidence="1" type="ORF">KP78_01650</name>
</gene>